<name>A0ABW4BER1_9LACO</name>
<comment type="caution">
    <text evidence="2">The sequence shown here is derived from an EMBL/GenBank/DDBJ whole genome shotgun (WGS) entry which is preliminary data.</text>
</comment>
<keyword evidence="1" id="KW-0812">Transmembrane</keyword>
<feature type="transmembrane region" description="Helical" evidence="1">
    <location>
        <begin position="6"/>
        <end position="22"/>
    </location>
</feature>
<dbReference type="RefSeq" id="WP_125582188.1">
    <property type="nucleotide sequence ID" value="NZ_BOLV01000001.1"/>
</dbReference>
<evidence type="ECO:0000256" key="1">
    <source>
        <dbReference type="SAM" id="Phobius"/>
    </source>
</evidence>
<organism evidence="2 3">
    <name type="scientific">Lacticaseibacillus suilingensis</name>
    <dbReference type="NCBI Taxonomy" id="2799577"/>
    <lineage>
        <taxon>Bacteria</taxon>
        <taxon>Bacillati</taxon>
        <taxon>Bacillota</taxon>
        <taxon>Bacilli</taxon>
        <taxon>Lactobacillales</taxon>
        <taxon>Lactobacillaceae</taxon>
        <taxon>Lacticaseibacillus</taxon>
    </lineage>
</organism>
<dbReference type="Proteomes" id="UP001597199">
    <property type="component" value="Unassembled WGS sequence"/>
</dbReference>
<accession>A0ABW4BER1</accession>
<reference evidence="3" key="1">
    <citation type="journal article" date="2019" name="Int. J. Syst. Evol. Microbiol.">
        <title>The Global Catalogue of Microorganisms (GCM) 10K type strain sequencing project: providing services to taxonomists for standard genome sequencing and annotation.</title>
        <authorList>
            <consortium name="The Broad Institute Genomics Platform"/>
            <consortium name="The Broad Institute Genome Sequencing Center for Infectious Disease"/>
            <person name="Wu L."/>
            <person name="Ma J."/>
        </authorList>
    </citation>
    <scope>NUCLEOTIDE SEQUENCE [LARGE SCALE GENOMIC DNA]</scope>
    <source>
        <strain evidence="3">CCM 9110</strain>
    </source>
</reference>
<evidence type="ECO:0000313" key="3">
    <source>
        <dbReference type="Proteomes" id="UP001597199"/>
    </source>
</evidence>
<keyword evidence="3" id="KW-1185">Reference proteome</keyword>
<dbReference type="EMBL" id="JBHTOA010000016">
    <property type="protein sequence ID" value="MFD1398235.1"/>
    <property type="molecule type" value="Genomic_DNA"/>
</dbReference>
<sequence>MNGFLILLDVALLALSGYYLFWQSRIDFRASYSTFQLFMAVVLGFWFLTTGIANIWYIVFIAAFITLTVMSGSTGLTPTRLINVGIFARVVPYTKLVGVTLTPLTLPNGQSLVVGVFGISPRRYIRLTFRSDLQTLFNVLRPRVPEAIEIKIQQVQ</sequence>
<protein>
    <submittedName>
        <fullName evidence="2">Uncharacterized protein</fullName>
    </submittedName>
</protein>
<gene>
    <name evidence="2" type="ORF">ACFQ41_02810</name>
</gene>
<evidence type="ECO:0000313" key="2">
    <source>
        <dbReference type="EMBL" id="MFD1398235.1"/>
    </source>
</evidence>
<keyword evidence="1" id="KW-1133">Transmembrane helix</keyword>
<keyword evidence="1" id="KW-0472">Membrane</keyword>
<proteinExistence type="predicted"/>